<gene>
    <name evidence="2" type="ORF">K0504_02590</name>
</gene>
<protein>
    <recommendedName>
        <fullName evidence="4">Pyrrolidone-carboxylate peptidase</fullName>
    </recommendedName>
</protein>
<evidence type="ECO:0008006" key="4">
    <source>
        <dbReference type="Google" id="ProtNLM"/>
    </source>
</evidence>
<keyword evidence="3" id="KW-1185">Reference proteome</keyword>
<feature type="signal peptide" evidence="1">
    <location>
        <begin position="1"/>
        <end position="24"/>
    </location>
</feature>
<dbReference type="SUPFAM" id="SSF53182">
    <property type="entry name" value="Pyrrolidone carboxyl peptidase (pyroglutamate aminopeptidase)"/>
    <property type="match status" value="1"/>
</dbReference>
<dbReference type="InterPro" id="IPR036440">
    <property type="entry name" value="Peptidase_C15-like_sf"/>
</dbReference>
<dbReference type="EMBL" id="JAHZSS010000002">
    <property type="protein sequence ID" value="MBW8189911.1"/>
    <property type="molecule type" value="Genomic_DNA"/>
</dbReference>
<sequence length="369" mass="40462">MIKSWATGLTLCMSSLLLSTSALADVEEGRVDRAVAAMPTVLAPFSAQLSQIKAGISDEELIQIAAAGWEIGKQVALQQADDRPLYWFRLAAKQKIRQLPLAEPDKNVLLDQFEQVSRGIEQVQISDVGKRVLLTGFDPFFLDRNIAQSNPSGLAALQLDGKQLVTPNGVLHIETVLIPVRFADFDQGMIETLVQPYLQQRRIDMLVTVSMGRKDFDLERFPGKRRSAKAPDNLNVFTGASNDTPLLPPLHHGAMVGPEFVEFSLPVAAMQQAQGPYQINDNREVETLSGTFDASSLAQLSEHVAVQGGGGGYLSNEISYRTVRMRDLFNANIAVGHIHTPRIAGYDKQQEQAIVDQITAMLEKAATEL</sequence>
<evidence type="ECO:0000313" key="3">
    <source>
        <dbReference type="Proteomes" id="UP001166251"/>
    </source>
</evidence>
<keyword evidence="1" id="KW-0732">Signal</keyword>
<evidence type="ECO:0000313" key="2">
    <source>
        <dbReference type="EMBL" id="MBW8189911.1"/>
    </source>
</evidence>
<dbReference type="Proteomes" id="UP001166251">
    <property type="component" value="Unassembled WGS sequence"/>
</dbReference>
<dbReference type="RefSeq" id="WP_220102591.1">
    <property type="nucleotide sequence ID" value="NZ_JAHZSS010000002.1"/>
</dbReference>
<accession>A0ABS7EDL9</accession>
<reference evidence="2" key="1">
    <citation type="submission" date="2021-07" db="EMBL/GenBank/DDBJ databases">
        <title>Neiella marina sp. nov., isolated from the intestinal content of sea cucumber Apostichopus japonicus.</title>
        <authorList>
            <person name="Bai X."/>
        </authorList>
    </citation>
    <scope>NUCLEOTIDE SEQUENCE</scope>
    <source>
        <strain evidence="2">126</strain>
    </source>
</reference>
<organism evidence="2 3">
    <name type="scientific">Neiella holothuriorum</name>
    <dbReference type="NCBI Taxonomy" id="2870530"/>
    <lineage>
        <taxon>Bacteria</taxon>
        <taxon>Pseudomonadati</taxon>
        <taxon>Pseudomonadota</taxon>
        <taxon>Gammaproteobacteria</taxon>
        <taxon>Alteromonadales</taxon>
        <taxon>Echinimonadaceae</taxon>
        <taxon>Neiella</taxon>
    </lineage>
</organism>
<name>A0ABS7EDL9_9GAMM</name>
<comment type="caution">
    <text evidence="2">The sequence shown here is derived from an EMBL/GenBank/DDBJ whole genome shotgun (WGS) entry which is preliminary data.</text>
</comment>
<proteinExistence type="predicted"/>
<evidence type="ECO:0000256" key="1">
    <source>
        <dbReference type="SAM" id="SignalP"/>
    </source>
</evidence>
<dbReference type="Gene3D" id="3.40.630.20">
    <property type="entry name" value="Peptidase C15, pyroglutamyl peptidase I-like"/>
    <property type="match status" value="1"/>
</dbReference>
<feature type="chain" id="PRO_5045210907" description="Pyrrolidone-carboxylate peptidase" evidence="1">
    <location>
        <begin position="25"/>
        <end position="369"/>
    </location>
</feature>